<proteinExistence type="predicted"/>
<protein>
    <recommendedName>
        <fullName evidence="4">Secreted protein</fullName>
    </recommendedName>
</protein>
<dbReference type="EMBL" id="BMQJ01000015">
    <property type="protein sequence ID" value="GGQ17709.1"/>
    <property type="molecule type" value="Genomic_DNA"/>
</dbReference>
<keyword evidence="1" id="KW-0732">Signal</keyword>
<sequence length="83" mass="9037">MIRSVFRAGVAALATTVLLCAPAPAGAAPRSAARSAASNDVYRDWYWTHSACVAAGQGGIDRGHWETYTCSEGDWLWHLWTNR</sequence>
<evidence type="ECO:0000313" key="3">
    <source>
        <dbReference type="Proteomes" id="UP000611554"/>
    </source>
</evidence>
<organism evidence="2 3">
    <name type="scientific">Streptosporangium pseudovulgare</name>
    <dbReference type="NCBI Taxonomy" id="35765"/>
    <lineage>
        <taxon>Bacteria</taxon>
        <taxon>Bacillati</taxon>
        <taxon>Actinomycetota</taxon>
        <taxon>Actinomycetes</taxon>
        <taxon>Streptosporangiales</taxon>
        <taxon>Streptosporangiaceae</taxon>
        <taxon>Streptosporangium</taxon>
    </lineage>
</organism>
<evidence type="ECO:0000256" key="1">
    <source>
        <dbReference type="SAM" id="SignalP"/>
    </source>
</evidence>
<feature type="chain" id="PRO_5045595580" description="Secreted protein" evidence="1">
    <location>
        <begin position="28"/>
        <end position="83"/>
    </location>
</feature>
<gene>
    <name evidence="2" type="ORF">GCM10010140_55040</name>
</gene>
<keyword evidence="3" id="KW-1185">Reference proteome</keyword>
<comment type="caution">
    <text evidence="2">The sequence shown here is derived from an EMBL/GenBank/DDBJ whole genome shotgun (WGS) entry which is preliminary data.</text>
</comment>
<accession>A0ABQ2R8A6</accession>
<dbReference type="RefSeq" id="WP_189249357.1">
    <property type="nucleotide sequence ID" value="NZ_BMQJ01000015.1"/>
</dbReference>
<evidence type="ECO:0008006" key="4">
    <source>
        <dbReference type="Google" id="ProtNLM"/>
    </source>
</evidence>
<dbReference type="Proteomes" id="UP000611554">
    <property type="component" value="Unassembled WGS sequence"/>
</dbReference>
<name>A0ABQ2R8A6_9ACTN</name>
<evidence type="ECO:0000313" key="2">
    <source>
        <dbReference type="EMBL" id="GGQ17709.1"/>
    </source>
</evidence>
<feature type="signal peptide" evidence="1">
    <location>
        <begin position="1"/>
        <end position="27"/>
    </location>
</feature>
<reference evidence="3" key="1">
    <citation type="journal article" date="2019" name="Int. J. Syst. Evol. Microbiol.">
        <title>The Global Catalogue of Microorganisms (GCM) 10K type strain sequencing project: providing services to taxonomists for standard genome sequencing and annotation.</title>
        <authorList>
            <consortium name="The Broad Institute Genomics Platform"/>
            <consortium name="The Broad Institute Genome Sequencing Center for Infectious Disease"/>
            <person name="Wu L."/>
            <person name="Ma J."/>
        </authorList>
    </citation>
    <scope>NUCLEOTIDE SEQUENCE [LARGE SCALE GENOMIC DNA]</scope>
    <source>
        <strain evidence="3">JCM 3115</strain>
    </source>
</reference>